<gene>
    <name evidence="3" type="primary">LOC115875975</name>
</gene>
<dbReference type="InterPro" id="IPR019442">
    <property type="entry name" value="THADA/TRM732_DUF2428"/>
</dbReference>
<protein>
    <submittedName>
        <fullName evidence="3">Uncharacterized protein LOC115875975 isoform X1</fullName>
    </submittedName>
</protein>
<sequence length="851" mass="98950">MEILCKQMENQATDNISPLAHILNLNSNIILQQELDKLFLSTYTCLKNLQLHESYIQTVNNILNDIKLTNYILLKGYKIYIYDKNFCLTVLFGSLIYSDILKKHNQNAVTEEIIFTIEYILNNFSTDIPVSILKILDNILKKYRYIIDSKLALSLFMFIQKLNSSPLESFKYHNQNISKLVVQLLHTDQVDRILDVHYFPLKGIETSEFVNYFKTKVHDNIFAKKVIFKVLDMFTNNIENREGGFLYESLLSRDLNSWSTTIWPHFFTHIQYTDFESEFFQSILKYFIPSTVNIYKMSLHDVTMNLAIPLYIKGYILLTLRRKLFIDEFTNEAIFTLSSCIMTAETRSLALEIISLCNKRKKCPSKIELQLVKYFLCSQGESLNNEVIKSLHKFLSHLAVICMDLQNITDQNDGNKETLSMYQTFLNDIQRLGHQLIEKDIIGFGAQILNIISKLRRREFNLYYKIDELSSNCVNFKTCVISGDNKNVCNLIENCLIENDFSNLELTKLANCMKCDKLDNAYLMEYIEHHTYNISILTSESIIHLARIVVSNNKHEANIILYSKLCTNLNKIFSEKFKSNILNLRYIFEALLLFDVLLELINFKFKYEASAIEMVEQCFDVVDIILEHVGQGNISSDDMLCNNDQYSFKHKIKKIVEALLNNILQYIMGTLDFLDTSKAVKFLSKIIEKSNMRRPTTISAQILIKALDKHQGDHTFNEFKFLFLNDIMLKLFYASSVQQLTIRRNPESRLIIHALCVSDKNLSKPFLKWTFNELIRILSDSTSSSSTVASALHCIETLISDSTLHNETLKFVPDVYKICVNLFDQKHWTVSPLNKDTKRPKSRRNSPTMTF</sequence>
<dbReference type="AlphaFoldDB" id="A0A6J2X910"/>
<organism evidence="2 3">
    <name type="scientific">Sitophilus oryzae</name>
    <name type="common">Rice weevil</name>
    <name type="synonym">Curculio oryzae</name>
    <dbReference type="NCBI Taxonomy" id="7048"/>
    <lineage>
        <taxon>Eukaryota</taxon>
        <taxon>Metazoa</taxon>
        <taxon>Ecdysozoa</taxon>
        <taxon>Arthropoda</taxon>
        <taxon>Hexapoda</taxon>
        <taxon>Insecta</taxon>
        <taxon>Pterygota</taxon>
        <taxon>Neoptera</taxon>
        <taxon>Endopterygota</taxon>
        <taxon>Coleoptera</taxon>
        <taxon>Polyphaga</taxon>
        <taxon>Cucujiformia</taxon>
        <taxon>Curculionidae</taxon>
        <taxon>Dryophthorinae</taxon>
        <taxon>Sitophilus</taxon>
    </lineage>
</organism>
<proteinExistence type="predicted"/>
<keyword evidence="2" id="KW-1185">Reference proteome</keyword>
<evidence type="ECO:0000313" key="2">
    <source>
        <dbReference type="Proteomes" id="UP000504635"/>
    </source>
</evidence>
<feature type="domain" description="DUF2428" evidence="1">
    <location>
        <begin position="750"/>
        <end position="829"/>
    </location>
</feature>
<name>A0A6J2X910_SITOR</name>
<dbReference type="InParanoid" id="A0A6J2X910"/>
<evidence type="ECO:0000259" key="1">
    <source>
        <dbReference type="Pfam" id="PF10350"/>
    </source>
</evidence>
<dbReference type="OrthoDB" id="6614653at2759"/>
<dbReference type="Pfam" id="PF10350">
    <property type="entry name" value="DUF2428"/>
    <property type="match status" value="1"/>
</dbReference>
<reference evidence="3" key="1">
    <citation type="submission" date="2025-08" db="UniProtKB">
        <authorList>
            <consortium name="RefSeq"/>
        </authorList>
    </citation>
    <scope>IDENTIFICATION</scope>
    <source>
        <tissue evidence="3">Gonads</tissue>
    </source>
</reference>
<dbReference type="GeneID" id="115875975"/>
<dbReference type="Proteomes" id="UP000504635">
    <property type="component" value="Unplaced"/>
</dbReference>
<accession>A0A6J2X910</accession>
<evidence type="ECO:0000313" key="3">
    <source>
        <dbReference type="RefSeq" id="XP_030747455.1"/>
    </source>
</evidence>
<dbReference type="KEGG" id="soy:115875975"/>
<dbReference type="RefSeq" id="XP_030747455.1">
    <property type="nucleotide sequence ID" value="XM_030891595.1"/>
</dbReference>